<evidence type="ECO:0000256" key="4">
    <source>
        <dbReference type="ARBA" id="ARBA00010617"/>
    </source>
</evidence>
<keyword evidence="10 13" id="KW-0408">Iron</keyword>
<accession>A0ABP1D019</accession>
<comment type="similarity">
    <text evidence="4 13">Belongs to the cytochrome P450 family.</text>
</comment>
<dbReference type="InterPro" id="IPR017972">
    <property type="entry name" value="Cyt_P450_CS"/>
</dbReference>
<keyword evidence="12 14" id="KW-0472">Membrane</keyword>
<evidence type="ECO:0000256" key="14">
    <source>
        <dbReference type="SAM" id="Phobius"/>
    </source>
</evidence>
<evidence type="ECO:0000256" key="5">
    <source>
        <dbReference type="ARBA" id="ARBA00022617"/>
    </source>
</evidence>
<keyword evidence="6 14" id="KW-0812">Transmembrane</keyword>
<dbReference type="SUPFAM" id="SSF48264">
    <property type="entry name" value="Cytochrome P450"/>
    <property type="match status" value="1"/>
</dbReference>
<evidence type="ECO:0000256" key="13">
    <source>
        <dbReference type="RuleBase" id="RU000461"/>
    </source>
</evidence>
<dbReference type="PROSITE" id="PS51257">
    <property type="entry name" value="PROKAR_LIPOPROTEIN"/>
    <property type="match status" value="1"/>
</dbReference>
<sequence length="540" mass="61387">MEHRMLYIPALYATQGCVLASYFKMYFVLAVCALSILLLRWLFGSTRKSLPLPPGPKGYPLIGNLLNMPKVTPWKTFQEWSKIYGDVIFLDLPQQPTVVLGSVQAALDLMEKRSHIYSDKPVFVMDELMTWDFNLGFMPYTQKWRDHRRAFHQYFNQREVAKYEPIQVQECRAFLRRMLDAPDDLAQHVRQIFTAIILKAVYDMDIKGLDDEYLLLAQEAVLGTIQSRLPGTYWIEFFPFFKHIPSWVPGAKFKQAAEHYRPYVEAMRNKPFDVVKQAVANGSASPSIAASLIKKIEERYKGTNLESQQEEIARNVTGIAFAAGADTTTAAAQTFLIAMSLFPDVQRNAQAELDRVVSDNRLPDFGDHDKLIYVQAVTLESMRWLTTFPLGLPHRVSCDDVYKGFLIPKGTIVTANAWAMLHNPEDYPDPDQFKPERFIKNGQLDPNVRNPLTIAFGFGRRICAGRHLSNGSLFLAIASILHTFNISPILDDNGEPFDPLVSMSTSVISVPDSVPCTLTPRSSKAERLIREWCMTNEREC</sequence>
<dbReference type="InterPro" id="IPR050364">
    <property type="entry name" value="Cytochrome_P450_fung"/>
</dbReference>
<comment type="subcellular location">
    <subcellularLocation>
        <location evidence="2">Membrane</location>
        <topology evidence="2">Single-pass membrane protein</topology>
    </subcellularLocation>
</comment>
<feature type="transmembrane region" description="Helical" evidence="14">
    <location>
        <begin position="21"/>
        <end position="43"/>
    </location>
</feature>
<evidence type="ECO:0000256" key="7">
    <source>
        <dbReference type="ARBA" id="ARBA00022723"/>
    </source>
</evidence>
<comment type="cofactor">
    <cofactor evidence="1">
        <name>heme</name>
        <dbReference type="ChEBI" id="CHEBI:30413"/>
    </cofactor>
</comment>
<evidence type="ECO:0008006" key="17">
    <source>
        <dbReference type="Google" id="ProtNLM"/>
    </source>
</evidence>
<keyword evidence="11 13" id="KW-0503">Monooxygenase</keyword>
<dbReference type="PROSITE" id="PS00086">
    <property type="entry name" value="CYTOCHROME_P450"/>
    <property type="match status" value="1"/>
</dbReference>
<dbReference type="Pfam" id="PF00067">
    <property type="entry name" value="p450"/>
    <property type="match status" value="1"/>
</dbReference>
<keyword evidence="5 13" id="KW-0349">Heme</keyword>
<evidence type="ECO:0000256" key="2">
    <source>
        <dbReference type="ARBA" id="ARBA00004167"/>
    </source>
</evidence>
<keyword evidence="9 13" id="KW-0560">Oxidoreductase</keyword>
<dbReference type="PRINTS" id="PR00463">
    <property type="entry name" value="EP450I"/>
</dbReference>
<evidence type="ECO:0000256" key="1">
    <source>
        <dbReference type="ARBA" id="ARBA00001971"/>
    </source>
</evidence>
<dbReference type="Proteomes" id="UP001497453">
    <property type="component" value="Chromosome 2"/>
</dbReference>
<keyword evidence="16" id="KW-1185">Reference proteome</keyword>
<dbReference type="EMBL" id="OZ037945">
    <property type="protein sequence ID" value="CAL1701251.1"/>
    <property type="molecule type" value="Genomic_DNA"/>
</dbReference>
<dbReference type="InterPro" id="IPR036396">
    <property type="entry name" value="Cyt_P450_sf"/>
</dbReference>
<evidence type="ECO:0000256" key="6">
    <source>
        <dbReference type="ARBA" id="ARBA00022692"/>
    </source>
</evidence>
<evidence type="ECO:0000256" key="10">
    <source>
        <dbReference type="ARBA" id="ARBA00023004"/>
    </source>
</evidence>
<comment type="pathway">
    <text evidence="3">Secondary metabolite biosynthesis.</text>
</comment>
<dbReference type="CDD" id="cd11065">
    <property type="entry name" value="CYP64-like"/>
    <property type="match status" value="1"/>
</dbReference>
<proteinExistence type="inferred from homology"/>
<organism evidence="15 16">
    <name type="scientific">Somion occarium</name>
    <dbReference type="NCBI Taxonomy" id="3059160"/>
    <lineage>
        <taxon>Eukaryota</taxon>
        <taxon>Fungi</taxon>
        <taxon>Dikarya</taxon>
        <taxon>Basidiomycota</taxon>
        <taxon>Agaricomycotina</taxon>
        <taxon>Agaricomycetes</taxon>
        <taxon>Polyporales</taxon>
        <taxon>Cerrenaceae</taxon>
        <taxon>Somion</taxon>
    </lineage>
</organism>
<dbReference type="InterPro" id="IPR001128">
    <property type="entry name" value="Cyt_P450"/>
</dbReference>
<keyword evidence="7 13" id="KW-0479">Metal-binding</keyword>
<gene>
    <name evidence="15" type="ORF">GFSPODELE1_LOCUS3501</name>
</gene>
<dbReference type="InterPro" id="IPR002401">
    <property type="entry name" value="Cyt_P450_E_grp-I"/>
</dbReference>
<evidence type="ECO:0000256" key="11">
    <source>
        <dbReference type="ARBA" id="ARBA00023033"/>
    </source>
</evidence>
<evidence type="ECO:0000313" key="16">
    <source>
        <dbReference type="Proteomes" id="UP001497453"/>
    </source>
</evidence>
<evidence type="ECO:0000256" key="3">
    <source>
        <dbReference type="ARBA" id="ARBA00005179"/>
    </source>
</evidence>
<reference evidence="16" key="1">
    <citation type="submission" date="2024-04" db="EMBL/GenBank/DDBJ databases">
        <authorList>
            <person name="Shaw F."/>
            <person name="Minotto A."/>
        </authorList>
    </citation>
    <scope>NUCLEOTIDE SEQUENCE [LARGE SCALE GENOMIC DNA]</scope>
</reference>
<protein>
    <recommendedName>
        <fullName evidence="17">Cytochrome P450</fullName>
    </recommendedName>
</protein>
<evidence type="ECO:0000313" key="15">
    <source>
        <dbReference type="EMBL" id="CAL1701251.1"/>
    </source>
</evidence>
<evidence type="ECO:0000256" key="12">
    <source>
        <dbReference type="ARBA" id="ARBA00023136"/>
    </source>
</evidence>
<evidence type="ECO:0000256" key="8">
    <source>
        <dbReference type="ARBA" id="ARBA00022989"/>
    </source>
</evidence>
<dbReference type="PANTHER" id="PTHR46300:SF7">
    <property type="entry name" value="P450, PUTATIVE (EUROFUNG)-RELATED"/>
    <property type="match status" value="1"/>
</dbReference>
<name>A0ABP1D019_9APHY</name>
<dbReference type="Gene3D" id="1.10.630.10">
    <property type="entry name" value="Cytochrome P450"/>
    <property type="match status" value="1"/>
</dbReference>
<evidence type="ECO:0000256" key="9">
    <source>
        <dbReference type="ARBA" id="ARBA00023002"/>
    </source>
</evidence>
<dbReference type="PANTHER" id="PTHR46300">
    <property type="entry name" value="P450, PUTATIVE (EUROFUNG)-RELATED-RELATED"/>
    <property type="match status" value="1"/>
</dbReference>
<keyword evidence="8 14" id="KW-1133">Transmembrane helix</keyword>